<dbReference type="EMBL" id="CM016552">
    <property type="protein sequence ID" value="TKW36794.1"/>
    <property type="molecule type" value="Genomic_DNA"/>
</dbReference>
<evidence type="ECO:0000313" key="9">
    <source>
        <dbReference type="Proteomes" id="UP000298652"/>
    </source>
</evidence>
<keyword evidence="3 6" id="KW-0479">Metal-binding</keyword>
<keyword evidence="7" id="KW-0560">Oxidoreductase</keyword>
<evidence type="ECO:0000256" key="7">
    <source>
        <dbReference type="RuleBase" id="RU000461"/>
    </source>
</evidence>
<dbReference type="InterPro" id="IPR017972">
    <property type="entry name" value="Cyt_P450_CS"/>
</dbReference>
<dbReference type="PRINTS" id="PR00385">
    <property type="entry name" value="P450"/>
</dbReference>
<dbReference type="GO" id="GO:0016709">
    <property type="term" value="F:oxidoreductase activity, acting on paired donors, with incorporation or reduction of molecular oxygen, NAD(P)H as one donor, and incorporation of one atom of oxygen"/>
    <property type="evidence" value="ECO:0007669"/>
    <property type="project" value="TreeGrafter"/>
</dbReference>
<comment type="cofactor">
    <cofactor evidence="6">
        <name>heme</name>
        <dbReference type="ChEBI" id="CHEBI:30413"/>
    </cofactor>
</comment>
<dbReference type="InterPro" id="IPR051103">
    <property type="entry name" value="Plant_metabolite_P450s"/>
</dbReference>
<keyword evidence="6 7" id="KW-0349">Heme</keyword>
<comment type="similarity">
    <text evidence="7">Belongs to the cytochrome P450 family.</text>
</comment>
<evidence type="ECO:0000256" key="1">
    <source>
        <dbReference type="ARBA" id="ARBA00004167"/>
    </source>
</evidence>
<feature type="binding site" description="axial binding residue" evidence="6">
    <location>
        <position position="268"/>
    </location>
    <ligand>
        <name>heme</name>
        <dbReference type="ChEBI" id="CHEBI:30413"/>
    </ligand>
    <ligandPart>
        <name>Fe</name>
        <dbReference type="ChEBI" id="CHEBI:18248"/>
    </ligandPart>
</feature>
<keyword evidence="4" id="KW-1133">Transmembrane helix</keyword>
<dbReference type="Pfam" id="PF00067">
    <property type="entry name" value="p450"/>
    <property type="match status" value="2"/>
</dbReference>
<keyword evidence="6 7" id="KW-0408">Iron</keyword>
<reference evidence="8" key="1">
    <citation type="submission" date="2019-03" db="EMBL/GenBank/DDBJ databases">
        <title>WGS assembly of Setaria viridis.</title>
        <authorList>
            <person name="Huang P."/>
            <person name="Jenkins J."/>
            <person name="Grimwood J."/>
            <person name="Barry K."/>
            <person name="Healey A."/>
            <person name="Mamidi S."/>
            <person name="Sreedasyam A."/>
            <person name="Shu S."/>
            <person name="Feldman M."/>
            <person name="Wu J."/>
            <person name="Yu Y."/>
            <person name="Chen C."/>
            <person name="Johnson J."/>
            <person name="Rokhsar D."/>
            <person name="Baxter I."/>
            <person name="Schmutz J."/>
            <person name="Brutnell T."/>
            <person name="Kellogg E."/>
        </authorList>
    </citation>
    <scope>NUCLEOTIDE SEQUENCE [LARGE SCALE GENOMIC DNA]</scope>
</reference>
<evidence type="ECO:0000256" key="2">
    <source>
        <dbReference type="ARBA" id="ARBA00022692"/>
    </source>
</evidence>
<dbReference type="PROSITE" id="PS00086">
    <property type="entry name" value="CYTOCHROME_P450"/>
    <property type="match status" value="1"/>
</dbReference>
<protein>
    <recommendedName>
        <fullName evidence="10">Cytochrome P450</fullName>
    </recommendedName>
</protein>
<accession>A0A4U6W588</accession>
<dbReference type="GO" id="GO:0016020">
    <property type="term" value="C:membrane"/>
    <property type="evidence" value="ECO:0007669"/>
    <property type="project" value="UniProtKB-SubCell"/>
</dbReference>
<proteinExistence type="inferred from homology"/>
<gene>
    <name evidence="8" type="ORF">SEVIR_1G006100v2</name>
</gene>
<sequence>MLARTSSLFAPAGAALPAAIFDLAPLLQDMHARYGPVISFRLARTLVFVADRRLTHRALVQGVATFADRPPPVDPASLFSAGGRDVSSSPYGAYWCLVRRNLTGEALQPARLALFAPARRWACDGLVASLRARAGGGDDGKAAVVTLRPFLRRAMFELLVYMCFGALRVPDPDEGDRPLTDTEMVSLCSEILNGGTDTTVTLVEWIMAELVNHPDVQAKVHDELKAVWTAAREFRPERFLDGGEGYGVDMTGSREIKMMPFGAGRRMCPGYAVGMHHAEYLVARMVRDREWRPAVDMAEALDFTVVMKHPLRARISARKISQTYVRVANWYCTCTRIIGIPMPPST</sequence>
<keyword evidence="5" id="KW-0472">Membrane</keyword>
<organism evidence="8 9">
    <name type="scientific">Setaria viridis</name>
    <name type="common">Green bristlegrass</name>
    <name type="synonym">Setaria italica subsp. viridis</name>
    <dbReference type="NCBI Taxonomy" id="4556"/>
    <lineage>
        <taxon>Eukaryota</taxon>
        <taxon>Viridiplantae</taxon>
        <taxon>Streptophyta</taxon>
        <taxon>Embryophyta</taxon>
        <taxon>Tracheophyta</taxon>
        <taxon>Spermatophyta</taxon>
        <taxon>Magnoliopsida</taxon>
        <taxon>Liliopsida</taxon>
        <taxon>Poales</taxon>
        <taxon>Poaceae</taxon>
        <taxon>PACMAD clade</taxon>
        <taxon>Panicoideae</taxon>
        <taxon>Panicodae</taxon>
        <taxon>Paniceae</taxon>
        <taxon>Cenchrinae</taxon>
        <taxon>Setaria</taxon>
    </lineage>
</organism>
<dbReference type="SUPFAM" id="SSF48264">
    <property type="entry name" value="Cytochrome P450"/>
    <property type="match status" value="1"/>
</dbReference>
<evidence type="ECO:0000256" key="6">
    <source>
        <dbReference type="PIRSR" id="PIRSR602401-1"/>
    </source>
</evidence>
<dbReference type="GO" id="GO:0020037">
    <property type="term" value="F:heme binding"/>
    <property type="evidence" value="ECO:0007669"/>
    <property type="project" value="InterPro"/>
</dbReference>
<keyword evidence="9" id="KW-1185">Reference proteome</keyword>
<dbReference type="PRINTS" id="PR00463">
    <property type="entry name" value="EP450I"/>
</dbReference>
<dbReference type="Proteomes" id="UP000298652">
    <property type="component" value="Chromosome 1"/>
</dbReference>
<dbReference type="InterPro" id="IPR002401">
    <property type="entry name" value="Cyt_P450_E_grp-I"/>
</dbReference>
<evidence type="ECO:0000256" key="3">
    <source>
        <dbReference type="ARBA" id="ARBA00022723"/>
    </source>
</evidence>
<comment type="subcellular location">
    <subcellularLocation>
        <location evidence="1">Membrane</location>
        <topology evidence="1">Single-pass membrane protein</topology>
    </subcellularLocation>
</comment>
<evidence type="ECO:0000313" key="8">
    <source>
        <dbReference type="EMBL" id="TKW36794.1"/>
    </source>
</evidence>
<keyword evidence="7" id="KW-0503">Monooxygenase</keyword>
<keyword evidence="2" id="KW-0812">Transmembrane</keyword>
<dbReference type="OMA" id="KSAREFW"/>
<name>A0A4U6W588_SETVI</name>
<evidence type="ECO:0008006" key="10">
    <source>
        <dbReference type="Google" id="ProtNLM"/>
    </source>
</evidence>
<dbReference type="PANTHER" id="PTHR24298:SF892">
    <property type="entry name" value="CYTOCHROME P450 89A2"/>
    <property type="match status" value="1"/>
</dbReference>
<dbReference type="InterPro" id="IPR036396">
    <property type="entry name" value="Cyt_P450_sf"/>
</dbReference>
<dbReference type="InterPro" id="IPR001128">
    <property type="entry name" value="Cyt_P450"/>
</dbReference>
<dbReference type="Gramene" id="TKW36794">
    <property type="protein sequence ID" value="TKW36794"/>
    <property type="gene ID" value="SEVIR_1G006100v2"/>
</dbReference>
<dbReference type="GO" id="GO:0005506">
    <property type="term" value="F:iron ion binding"/>
    <property type="evidence" value="ECO:0007669"/>
    <property type="project" value="InterPro"/>
</dbReference>
<dbReference type="PANTHER" id="PTHR24298">
    <property type="entry name" value="FLAVONOID 3'-MONOOXYGENASE-RELATED"/>
    <property type="match status" value="1"/>
</dbReference>
<dbReference type="Gene3D" id="1.10.630.10">
    <property type="entry name" value="Cytochrome P450"/>
    <property type="match status" value="3"/>
</dbReference>
<evidence type="ECO:0000256" key="4">
    <source>
        <dbReference type="ARBA" id="ARBA00022989"/>
    </source>
</evidence>
<evidence type="ECO:0000256" key="5">
    <source>
        <dbReference type="ARBA" id="ARBA00023136"/>
    </source>
</evidence>
<dbReference type="AlphaFoldDB" id="A0A4U6W588"/>